<comment type="caution">
    <text evidence="1">The sequence shown here is derived from an EMBL/GenBank/DDBJ whole genome shotgun (WGS) entry which is preliminary data.</text>
</comment>
<reference evidence="1" key="1">
    <citation type="submission" date="2022-07" db="EMBL/GenBank/DDBJ databases">
        <title>Phylogenomic reconstructions and comparative analyses of Kickxellomycotina fungi.</title>
        <authorList>
            <person name="Reynolds N.K."/>
            <person name="Stajich J.E."/>
            <person name="Barry K."/>
            <person name="Grigoriev I.V."/>
            <person name="Crous P."/>
            <person name="Smith M.E."/>
        </authorList>
    </citation>
    <scope>NUCLEOTIDE SEQUENCE</scope>
    <source>
        <strain evidence="1">Benny 63K</strain>
    </source>
</reference>
<sequence length="886" mass="96047">MPDGHGQRSDIKQNTGARVVDKMDDVMPLSAGSASTHTAENALGIMTTPISVHQRQQQKPVVTGTPDSAVLDRMLELENVIATVKSSLDNHASSYYSVASQIAELNVRIGHMGVANRPAAAASTRISNIIQISSGSGNGKAKDGYDRATSFSASAKDNSAASRNVSKSTMAVATVVADSYACADADEDADASNKEGSDEHYTRIQEMIDSLIKDAGSALNSGPNHHQSMLPDDSTDLPLSRGPMCSPEQLSSVSTVFDDASTPYASPSYAKRPTEKSFAASLAYKASDCVPELHSQRPVSALSMSPRQSRRRSLRQRPQTPVGKTRARADPMEADAESDSEYGSVSAANSYGHSYTRSQSRNVNLSLRHSQPRPQSRHQMGSGHYSDRQMAGSQRTRKWSGRYRSDTIDTFTTNSSETCVSPGNRISREFRHTPTSQTYAGSHAMSESFYAHPSRHFEVRDIVDYEEEPLSHQPTMQQGIVSTRSGQRHEFPQFYAEDSFITRHHQQQHQEHQHQEHQQQQPGDSSPLSGSNVPLIQRLRNSVTRAVLRSASFVDDSVKDDIAAYSSSRRSSVDSGSGQPLRTRSNTTTSEMSPAAAARKMSFHWGPMSPGGLGARSFGTTVSPAKSPSTLQAPARENISVSLSPLWSRRNCGGDSSGEVLRSHLSFDRQPAASHRGSANHIADSTVSSPRPSAMQMRADMAEYKIRRPDSIEEYDSSNEDRALLESTSSGRQLITSAETNDDNSDNLSGIFGIVSLMYWTLLFTLGALMLDSFLCQVAGKRVMGTVDKISQAEGGTAEDKDAKKKKRESGGLSKVDIDEVNVANTVGRFVRWYIEGPDDTAGNRPSIASSTSSSSSLVAGVGRSQPHSLRAGRATVKRGSFKHVE</sequence>
<gene>
    <name evidence="1" type="ORF">LPJ66_001213</name>
</gene>
<keyword evidence="2" id="KW-1185">Reference proteome</keyword>
<name>A0ACC1IU78_9FUNG</name>
<evidence type="ECO:0000313" key="2">
    <source>
        <dbReference type="Proteomes" id="UP001150581"/>
    </source>
</evidence>
<organism evidence="1 2">
    <name type="scientific">Kickxella alabastrina</name>
    <dbReference type="NCBI Taxonomy" id="61397"/>
    <lineage>
        <taxon>Eukaryota</taxon>
        <taxon>Fungi</taxon>
        <taxon>Fungi incertae sedis</taxon>
        <taxon>Zoopagomycota</taxon>
        <taxon>Kickxellomycotina</taxon>
        <taxon>Kickxellomycetes</taxon>
        <taxon>Kickxellales</taxon>
        <taxon>Kickxellaceae</taxon>
        <taxon>Kickxella</taxon>
    </lineage>
</organism>
<protein>
    <submittedName>
        <fullName evidence="1">Uncharacterized protein</fullName>
    </submittedName>
</protein>
<proteinExistence type="predicted"/>
<dbReference type="EMBL" id="JANBPG010000058">
    <property type="protein sequence ID" value="KAJ1900831.1"/>
    <property type="molecule type" value="Genomic_DNA"/>
</dbReference>
<accession>A0ACC1IU78</accession>
<evidence type="ECO:0000313" key="1">
    <source>
        <dbReference type="EMBL" id="KAJ1900831.1"/>
    </source>
</evidence>
<dbReference type="Proteomes" id="UP001150581">
    <property type="component" value="Unassembled WGS sequence"/>
</dbReference>